<dbReference type="InterPro" id="IPR011004">
    <property type="entry name" value="Trimer_LpxA-like_sf"/>
</dbReference>
<dbReference type="PANTHER" id="PTHR43584:SF9">
    <property type="entry name" value="TRANSFERASE HEXAPEPTIDE REPEAT CONTAINING PROTEIN"/>
    <property type="match status" value="1"/>
</dbReference>
<name>A0A2A8D0T2_9BACT</name>
<evidence type="ECO:0000256" key="1">
    <source>
        <dbReference type="ARBA" id="ARBA00022679"/>
    </source>
</evidence>
<proteinExistence type="predicted"/>
<dbReference type="EMBL" id="PDEQ01000002">
    <property type="protein sequence ID" value="PEN14572.1"/>
    <property type="molecule type" value="Genomic_DNA"/>
</dbReference>
<keyword evidence="1" id="KW-0808">Transferase</keyword>
<keyword evidence="4" id="KW-1185">Reference proteome</keyword>
<accession>A0A2A8D0T2</accession>
<reference evidence="3 4" key="1">
    <citation type="submission" date="2017-10" db="EMBL/GenBank/DDBJ databases">
        <title>Draft genome of Longibacter Salinarum.</title>
        <authorList>
            <person name="Goh K.M."/>
            <person name="Shamsir M.S."/>
            <person name="Lim S.W."/>
        </authorList>
    </citation>
    <scope>NUCLEOTIDE SEQUENCE [LARGE SCALE GENOMIC DNA]</scope>
    <source>
        <strain evidence="3 4">KCTC 52045</strain>
    </source>
</reference>
<dbReference type="SUPFAM" id="SSF51161">
    <property type="entry name" value="Trimeric LpxA-like enzymes"/>
    <property type="match status" value="1"/>
</dbReference>
<dbReference type="Proteomes" id="UP000220102">
    <property type="component" value="Unassembled WGS sequence"/>
</dbReference>
<sequence>MHLCLFEDDRVHHLRPLVETRAAFDLRLGIRSILETTCDAFDVDPSDVTLHTRREVAAVTKREHPHVAVPQLGDSTPSTGNDLLFVNARFIADGEVLTVLKEAIRLRDRACAFTAGDVVVAAWMPGASLSDEVFGRDDLTPHLADLPTEALKNAQMVEHVWDLLGTIQPAIERDFDALLPYNILEDIHNRTEADVHPSVIATAPENIFIAPGATVKAGAILDGSNGPIYLDNDSIVYEQAVVKGPLYLGAKSQIKVQADVAASAIGYWCKVGGEVHDSILHSLSNKGHQGFLGHSYLGRWCNLGADTNTSNLKNDYGSVSAYDAALGGFVDTGRQFAGLFMGDHSKCGINTMFNTGTVVGTGCNIFGGGFPSRYVPPFSWGGADRGFAPYRIDKALKVADTVMRRRETHLDEAEETLLRTLHRDTADER</sequence>
<dbReference type="Gene3D" id="2.160.10.10">
    <property type="entry name" value="Hexapeptide repeat proteins"/>
    <property type="match status" value="1"/>
</dbReference>
<dbReference type="PANTHER" id="PTHR43584">
    <property type="entry name" value="NUCLEOTIDYL TRANSFERASE"/>
    <property type="match status" value="1"/>
</dbReference>
<evidence type="ECO:0000313" key="4">
    <source>
        <dbReference type="Proteomes" id="UP000220102"/>
    </source>
</evidence>
<dbReference type="InterPro" id="IPR023917">
    <property type="entry name" value="Bifunctiontional_GlmU_bac-type"/>
</dbReference>
<organism evidence="3 4">
    <name type="scientific">Longibacter salinarum</name>
    <dbReference type="NCBI Taxonomy" id="1850348"/>
    <lineage>
        <taxon>Bacteria</taxon>
        <taxon>Pseudomonadati</taxon>
        <taxon>Rhodothermota</taxon>
        <taxon>Rhodothermia</taxon>
        <taxon>Rhodothermales</taxon>
        <taxon>Salisaetaceae</taxon>
        <taxon>Longibacter</taxon>
    </lineage>
</organism>
<evidence type="ECO:0000313" key="3">
    <source>
        <dbReference type="EMBL" id="PEN14572.1"/>
    </source>
</evidence>
<dbReference type="Pfam" id="PF13562">
    <property type="entry name" value="NTP_transf_4"/>
    <property type="match status" value="1"/>
</dbReference>
<dbReference type="AlphaFoldDB" id="A0A2A8D0T2"/>
<comment type="caution">
    <text evidence="3">The sequence shown here is derived from an EMBL/GenBank/DDBJ whole genome shotgun (WGS) entry which is preliminary data.</text>
</comment>
<dbReference type="InterPro" id="IPR050065">
    <property type="entry name" value="GlmU-like"/>
</dbReference>
<dbReference type="OrthoDB" id="9784832at2"/>
<dbReference type="GO" id="GO:0016779">
    <property type="term" value="F:nucleotidyltransferase activity"/>
    <property type="evidence" value="ECO:0007669"/>
    <property type="project" value="UniProtKB-ARBA"/>
</dbReference>
<evidence type="ECO:0008006" key="5">
    <source>
        <dbReference type="Google" id="ProtNLM"/>
    </source>
</evidence>
<protein>
    <recommendedName>
        <fullName evidence="5">Glucose-1-phosphate thymidylyltransferase</fullName>
    </recommendedName>
</protein>
<dbReference type="NCBIfam" id="TIGR03991">
    <property type="entry name" value="alt_bact_glmU"/>
    <property type="match status" value="1"/>
</dbReference>
<dbReference type="RefSeq" id="WP_098074745.1">
    <property type="nucleotide sequence ID" value="NZ_PDEQ01000002.1"/>
</dbReference>
<evidence type="ECO:0000256" key="2">
    <source>
        <dbReference type="ARBA" id="ARBA00023315"/>
    </source>
</evidence>
<gene>
    <name evidence="3" type="ORF">CRI94_05980</name>
</gene>
<keyword evidence="2" id="KW-0012">Acyltransferase</keyword>
<dbReference type="GO" id="GO:0016746">
    <property type="term" value="F:acyltransferase activity"/>
    <property type="evidence" value="ECO:0007669"/>
    <property type="project" value="UniProtKB-KW"/>
</dbReference>